<protein>
    <submittedName>
        <fullName evidence="3">Uncharacterized protein</fullName>
    </submittedName>
</protein>
<feature type="coiled-coil region" evidence="1">
    <location>
        <begin position="177"/>
        <end position="237"/>
    </location>
</feature>
<sequence length="265" mass="29130">MTDVFEHRKTGSISSISSDEETRELIESLESETKRKQLEQSYSKVDGNEKTLEPTKGSQINAIDTNTTNILADISSGSGAGPSSTKTGAATVTSVPGGGGDETATDIAATPTSSIPIKKPIKFTVRKVSHDYVTSPEPNSYNTRKSSGSRSGSDGGGVGNNSPTTESLATIQLQENVAHSQEKYDQYSKKIEQIQKEIVFLQNLLPPYNVTVDYQTRIKITNAVEKLKMKRDEWEKKKYSLGITISRLWRSMDDNDIWVRSMGKQ</sequence>
<feature type="region of interest" description="Disordered" evidence="2">
    <location>
        <begin position="132"/>
        <end position="165"/>
    </location>
</feature>
<dbReference type="Proteomes" id="UP000837801">
    <property type="component" value="Unassembled WGS sequence"/>
</dbReference>
<proteinExistence type="predicted"/>
<feature type="compositionally biased region" description="Polar residues" evidence="2">
    <location>
        <begin position="136"/>
        <end position="145"/>
    </location>
</feature>
<organism evidence="3 4">
    <name type="scientific">[Candida] railenensis</name>
    <dbReference type="NCBI Taxonomy" id="45579"/>
    <lineage>
        <taxon>Eukaryota</taxon>
        <taxon>Fungi</taxon>
        <taxon>Dikarya</taxon>
        <taxon>Ascomycota</taxon>
        <taxon>Saccharomycotina</taxon>
        <taxon>Pichiomycetes</taxon>
        <taxon>Debaryomycetaceae</taxon>
        <taxon>Kurtzmaniella</taxon>
    </lineage>
</organism>
<accession>A0A9P0QNX9</accession>
<reference evidence="3" key="1">
    <citation type="submission" date="2022-03" db="EMBL/GenBank/DDBJ databases">
        <authorList>
            <person name="Legras J.-L."/>
            <person name="Devillers H."/>
            <person name="Grondin C."/>
        </authorList>
    </citation>
    <scope>NUCLEOTIDE SEQUENCE</scope>
    <source>
        <strain evidence="3">CLIB 1423</strain>
    </source>
</reference>
<keyword evidence="4" id="KW-1185">Reference proteome</keyword>
<dbReference type="AlphaFoldDB" id="A0A9P0QNX9"/>
<evidence type="ECO:0000313" key="3">
    <source>
        <dbReference type="EMBL" id="CAH2352229.1"/>
    </source>
</evidence>
<feature type="compositionally biased region" description="Basic and acidic residues" evidence="2">
    <location>
        <begin position="23"/>
        <end position="38"/>
    </location>
</feature>
<evidence type="ECO:0000256" key="1">
    <source>
        <dbReference type="SAM" id="Coils"/>
    </source>
</evidence>
<name>A0A9P0QNX9_9ASCO</name>
<dbReference type="OrthoDB" id="3993315at2759"/>
<gene>
    <name evidence="3" type="ORF">CLIB1423_06S01706</name>
</gene>
<comment type="caution">
    <text evidence="3">The sequence shown here is derived from an EMBL/GenBank/DDBJ whole genome shotgun (WGS) entry which is preliminary data.</text>
</comment>
<dbReference type="EMBL" id="CAKXYY010000006">
    <property type="protein sequence ID" value="CAH2352229.1"/>
    <property type="molecule type" value="Genomic_DNA"/>
</dbReference>
<keyword evidence="1" id="KW-0175">Coiled coil</keyword>
<feature type="region of interest" description="Disordered" evidence="2">
    <location>
        <begin position="1"/>
        <end position="111"/>
    </location>
</feature>
<evidence type="ECO:0000256" key="2">
    <source>
        <dbReference type="SAM" id="MobiDB-lite"/>
    </source>
</evidence>
<evidence type="ECO:0000313" key="4">
    <source>
        <dbReference type="Proteomes" id="UP000837801"/>
    </source>
</evidence>
<feature type="compositionally biased region" description="Polar residues" evidence="2">
    <location>
        <begin position="56"/>
        <end position="94"/>
    </location>
</feature>